<reference evidence="9" key="1">
    <citation type="submission" date="2023-03" db="EMBL/GenBank/DDBJ databases">
        <title>Massive genome expansion in bonnet fungi (Mycena s.s.) driven by repeated elements and novel gene families across ecological guilds.</title>
        <authorList>
            <consortium name="Lawrence Berkeley National Laboratory"/>
            <person name="Harder C.B."/>
            <person name="Miyauchi S."/>
            <person name="Viragh M."/>
            <person name="Kuo A."/>
            <person name="Thoen E."/>
            <person name="Andreopoulos B."/>
            <person name="Lu D."/>
            <person name="Skrede I."/>
            <person name="Drula E."/>
            <person name="Henrissat B."/>
            <person name="Morin E."/>
            <person name="Kohler A."/>
            <person name="Barry K."/>
            <person name="LaButti K."/>
            <person name="Morin E."/>
            <person name="Salamov A."/>
            <person name="Lipzen A."/>
            <person name="Mereny Z."/>
            <person name="Hegedus B."/>
            <person name="Baldrian P."/>
            <person name="Stursova M."/>
            <person name="Weitz H."/>
            <person name="Taylor A."/>
            <person name="Grigoriev I.V."/>
            <person name="Nagy L.G."/>
            <person name="Martin F."/>
            <person name="Kauserud H."/>
        </authorList>
    </citation>
    <scope>NUCLEOTIDE SEQUENCE</scope>
    <source>
        <strain evidence="9">CBHHK067</strain>
    </source>
</reference>
<comment type="cofactor">
    <cofactor evidence="1">
        <name>heme</name>
        <dbReference type="ChEBI" id="CHEBI:30413"/>
    </cofactor>
</comment>
<dbReference type="GO" id="GO:0020037">
    <property type="term" value="F:heme binding"/>
    <property type="evidence" value="ECO:0007669"/>
    <property type="project" value="InterPro"/>
</dbReference>
<evidence type="ECO:0000313" key="10">
    <source>
        <dbReference type="Proteomes" id="UP001221757"/>
    </source>
</evidence>
<dbReference type="InterPro" id="IPR036396">
    <property type="entry name" value="Cyt_P450_sf"/>
</dbReference>
<evidence type="ECO:0000256" key="8">
    <source>
        <dbReference type="SAM" id="SignalP"/>
    </source>
</evidence>
<evidence type="ECO:0000256" key="1">
    <source>
        <dbReference type="ARBA" id="ARBA00001971"/>
    </source>
</evidence>
<keyword evidence="8" id="KW-0732">Signal</keyword>
<dbReference type="PANTHER" id="PTHR24287">
    <property type="entry name" value="P450, PUTATIVE (EUROFUNG)-RELATED"/>
    <property type="match status" value="1"/>
</dbReference>
<organism evidence="9 10">
    <name type="scientific">Mycena rosella</name>
    <name type="common">Pink bonnet</name>
    <name type="synonym">Agaricus rosellus</name>
    <dbReference type="NCBI Taxonomy" id="1033263"/>
    <lineage>
        <taxon>Eukaryota</taxon>
        <taxon>Fungi</taxon>
        <taxon>Dikarya</taxon>
        <taxon>Basidiomycota</taxon>
        <taxon>Agaricomycotina</taxon>
        <taxon>Agaricomycetes</taxon>
        <taxon>Agaricomycetidae</taxon>
        <taxon>Agaricales</taxon>
        <taxon>Marasmiineae</taxon>
        <taxon>Mycenaceae</taxon>
        <taxon>Mycena</taxon>
    </lineage>
</organism>
<sequence length="390" mass="44019">MPQNFAMRMSRILLTSLLALPIWNFVRAQYAKFIEQAEIDALGAGKDGYRVRLSSKQLVKFHRFDVVEPMIRRYGTNFNTKILGEDRIVTSDPAHLQRMFSTDFQGWEKGDNFRRAMGLCVRVGGTSVEVCSLSFWIRSTSTNIRKVSSLDEPAWTIFFQSRQNQRLKYIFCRHSADALNIFRSTPGASLDYQGVVFRRTLDSAAEFLFGVHVDSFRSSGSSQLLGPALSALQHRLAQRIRTALIWPLFELTGDKTRGDLAVVQDFIRPIITAALEKKTELSGSDPKTNDMLLDELVDLTDGEAHAFMAVLKKIDKEPDPKLILDLTMNVLVAGRDTTAATITFLTYCLATHPHILLVKSGYRHSTTSSRYTKSLGSAQTHLYRFVSQFC</sequence>
<keyword evidence="7" id="KW-0503">Monooxygenase</keyword>
<protein>
    <submittedName>
        <fullName evidence="9">Cytochrome P450</fullName>
    </submittedName>
</protein>
<dbReference type="InterPro" id="IPR047146">
    <property type="entry name" value="Cyt_P450_E_CYP52_fungi"/>
</dbReference>
<dbReference type="Gene3D" id="1.10.630.10">
    <property type="entry name" value="Cytochrome P450"/>
    <property type="match status" value="1"/>
</dbReference>
<evidence type="ECO:0000256" key="5">
    <source>
        <dbReference type="ARBA" id="ARBA00023002"/>
    </source>
</evidence>
<dbReference type="GO" id="GO:0016705">
    <property type="term" value="F:oxidoreductase activity, acting on paired donors, with incorporation or reduction of molecular oxygen"/>
    <property type="evidence" value="ECO:0007669"/>
    <property type="project" value="InterPro"/>
</dbReference>
<feature type="signal peptide" evidence="8">
    <location>
        <begin position="1"/>
        <end position="28"/>
    </location>
</feature>
<dbReference type="InterPro" id="IPR001128">
    <property type="entry name" value="Cyt_P450"/>
</dbReference>
<evidence type="ECO:0000256" key="3">
    <source>
        <dbReference type="ARBA" id="ARBA00022617"/>
    </source>
</evidence>
<keyword evidence="10" id="KW-1185">Reference proteome</keyword>
<evidence type="ECO:0000313" key="9">
    <source>
        <dbReference type="EMBL" id="KAJ7682924.1"/>
    </source>
</evidence>
<feature type="chain" id="PRO_5041978073" evidence="8">
    <location>
        <begin position="29"/>
        <end position="390"/>
    </location>
</feature>
<dbReference type="Proteomes" id="UP001221757">
    <property type="component" value="Unassembled WGS sequence"/>
</dbReference>
<keyword evidence="6" id="KW-0408">Iron</keyword>
<comment type="caution">
    <text evidence="9">The sequence shown here is derived from an EMBL/GenBank/DDBJ whole genome shotgun (WGS) entry which is preliminary data.</text>
</comment>
<keyword evidence="3" id="KW-0349">Heme</keyword>
<evidence type="ECO:0000256" key="6">
    <source>
        <dbReference type="ARBA" id="ARBA00023004"/>
    </source>
</evidence>
<accession>A0AAD7D720</accession>
<dbReference type="GO" id="GO:0005506">
    <property type="term" value="F:iron ion binding"/>
    <property type="evidence" value="ECO:0007669"/>
    <property type="project" value="InterPro"/>
</dbReference>
<proteinExistence type="inferred from homology"/>
<dbReference type="Pfam" id="PF00067">
    <property type="entry name" value="p450"/>
    <property type="match status" value="1"/>
</dbReference>
<comment type="similarity">
    <text evidence="2">Belongs to the cytochrome P450 family.</text>
</comment>
<evidence type="ECO:0000256" key="2">
    <source>
        <dbReference type="ARBA" id="ARBA00010617"/>
    </source>
</evidence>
<dbReference type="SUPFAM" id="SSF48264">
    <property type="entry name" value="Cytochrome P450"/>
    <property type="match status" value="1"/>
</dbReference>
<dbReference type="AlphaFoldDB" id="A0AAD7D720"/>
<dbReference type="PANTHER" id="PTHR24287:SF1">
    <property type="entry name" value="P450, PUTATIVE (EUROFUNG)-RELATED"/>
    <property type="match status" value="1"/>
</dbReference>
<evidence type="ECO:0000256" key="4">
    <source>
        <dbReference type="ARBA" id="ARBA00022723"/>
    </source>
</evidence>
<keyword evidence="4" id="KW-0479">Metal-binding</keyword>
<dbReference type="GO" id="GO:0004497">
    <property type="term" value="F:monooxygenase activity"/>
    <property type="evidence" value="ECO:0007669"/>
    <property type="project" value="UniProtKB-KW"/>
</dbReference>
<evidence type="ECO:0000256" key="7">
    <source>
        <dbReference type="ARBA" id="ARBA00023033"/>
    </source>
</evidence>
<gene>
    <name evidence="9" type="ORF">B0H17DRAFT_1138148</name>
</gene>
<keyword evidence="5" id="KW-0560">Oxidoreductase</keyword>
<name>A0AAD7D720_MYCRO</name>
<dbReference type="EMBL" id="JARKIE010000113">
    <property type="protein sequence ID" value="KAJ7682924.1"/>
    <property type="molecule type" value="Genomic_DNA"/>
</dbReference>